<feature type="region of interest" description="Disordered" evidence="1">
    <location>
        <begin position="1"/>
        <end position="31"/>
    </location>
</feature>
<dbReference type="AlphaFoldDB" id="A0A4Z1NSN6"/>
<accession>A0A4Z1NSN6</accession>
<comment type="caution">
    <text evidence="2">The sequence shown here is derived from an EMBL/GenBank/DDBJ whole genome shotgun (WGS) entry which is preliminary data.</text>
</comment>
<evidence type="ECO:0000256" key="1">
    <source>
        <dbReference type="SAM" id="MobiDB-lite"/>
    </source>
</evidence>
<feature type="region of interest" description="Disordered" evidence="1">
    <location>
        <begin position="44"/>
        <end position="97"/>
    </location>
</feature>
<feature type="compositionally biased region" description="Pro residues" evidence="1">
    <location>
        <begin position="1"/>
        <end position="10"/>
    </location>
</feature>
<evidence type="ECO:0000313" key="3">
    <source>
        <dbReference type="Proteomes" id="UP000298493"/>
    </source>
</evidence>
<feature type="compositionally biased region" description="Basic and acidic residues" evidence="1">
    <location>
        <begin position="81"/>
        <end position="92"/>
    </location>
</feature>
<dbReference type="Proteomes" id="UP000298493">
    <property type="component" value="Unassembled WGS sequence"/>
</dbReference>
<feature type="compositionally biased region" description="Acidic residues" evidence="1">
    <location>
        <begin position="70"/>
        <end position="80"/>
    </location>
</feature>
<sequence length="154" mass="16499">MTPPVSPPVNPTTDPKAAAPTTTIPNSTIDPSIKAINTFAVELDSTPVSPVLQKPDSASTNRKSKSLGPAEEDEEAYEEMMGEKGMAEEVRERRKQLLASRAKDPAVLVDIPPTPRAEEYEVAEEAKMAGTTGAVAQARLKRDEKEIEDKGVGS</sequence>
<dbReference type="OrthoDB" id="5310629at2759"/>
<feature type="compositionally biased region" description="Low complexity" evidence="1">
    <location>
        <begin position="11"/>
        <end position="23"/>
    </location>
</feature>
<name>A0A4Z1NSN6_9PEZI</name>
<reference evidence="2 3" key="1">
    <citation type="submission" date="2019-04" db="EMBL/GenBank/DDBJ databases">
        <title>High contiguity whole genome sequence and gene annotation resource for two Venturia nashicola isolates.</title>
        <authorList>
            <person name="Prokchorchik M."/>
            <person name="Won K."/>
            <person name="Lee Y."/>
            <person name="Choi E.D."/>
            <person name="Segonzac C."/>
            <person name="Sohn K.H."/>
        </authorList>
    </citation>
    <scope>NUCLEOTIDE SEQUENCE [LARGE SCALE GENOMIC DNA]</scope>
    <source>
        <strain evidence="2 3">PRI2</strain>
    </source>
</reference>
<organism evidence="2 3">
    <name type="scientific">Venturia nashicola</name>
    <dbReference type="NCBI Taxonomy" id="86259"/>
    <lineage>
        <taxon>Eukaryota</taxon>
        <taxon>Fungi</taxon>
        <taxon>Dikarya</taxon>
        <taxon>Ascomycota</taxon>
        <taxon>Pezizomycotina</taxon>
        <taxon>Dothideomycetes</taxon>
        <taxon>Pleosporomycetidae</taxon>
        <taxon>Venturiales</taxon>
        <taxon>Venturiaceae</taxon>
        <taxon>Venturia</taxon>
    </lineage>
</organism>
<proteinExistence type="predicted"/>
<keyword evidence="3" id="KW-1185">Reference proteome</keyword>
<gene>
    <name evidence="2" type="ORF">E6O75_ATG08213</name>
</gene>
<evidence type="ECO:0000313" key="2">
    <source>
        <dbReference type="EMBL" id="TID17467.1"/>
    </source>
</evidence>
<dbReference type="EMBL" id="SNSC02000016">
    <property type="protein sequence ID" value="TID17467.1"/>
    <property type="molecule type" value="Genomic_DNA"/>
</dbReference>
<protein>
    <submittedName>
        <fullName evidence="2">Gb</fullName>
    </submittedName>
</protein>